<feature type="transmembrane region" description="Helical" evidence="2">
    <location>
        <begin position="181"/>
        <end position="200"/>
    </location>
</feature>
<organism evidence="4 5">
    <name type="scientific">Coprinopsis cinerea (strain Okayama-7 / 130 / ATCC MYA-4618 / FGSC 9003)</name>
    <name type="common">Inky cap fungus</name>
    <name type="synonym">Hormographiella aspergillata</name>
    <dbReference type="NCBI Taxonomy" id="240176"/>
    <lineage>
        <taxon>Eukaryota</taxon>
        <taxon>Fungi</taxon>
        <taxon>Dikarya</taxon>
        <taxon>Basidiomycota</taxon>
        <taxon>Agaricomycotina</taxon>
        <taxon>Agaricomycetes</taxon>
        <taxon>Agaricomycetidae</taxon>
        <taxon>Agaricales</taxon>
        <taxon>Agaricineae</taxon>
        <taxon>Psathyrellaceae</taxon>
        <taxon>Coprinopsis</taxon>
    </lineage>
</organism>
<keyword evidence="2" id="KW-1133">Transmembrane helix</keyword>
<accession>A8P1S2</accession>
<feature type="transmembrane region" description="Helical" evidence="2">
    <location>
        <begin position="57"/>
        <end position="75"/>
    </location>
</feature>
<feature type="compositionally biased region" description="Polar residues" evidence="1">
    <location>
        <begin position="358"/>
        <end position="368"/>
    </location>
</feature>
<reference evidence="4 5" key="1">
    <citation type="journal article" date="2010" name="Proc. Natl. Acad. Sci. U.S.A.">
        <title>Insights into evolution of multicellular fungi from the assembled chromosomes of the mushroom Coprinopsis cinerea (Coprinus cinereus).</title>
        <authorList>
            <person name="Stajich J.E."/>
            <person name="Wilke S.K."/>
            <person name="Ahren D."/>
            <person name="Au C.H."/>
            <person name="Birren B.W."/>
            <person name="Borodovsky M."/>
            <person name="Burns C."/>
            <person name="Canback B."/>
            <person name="Casselton L.A."/>
            <person name="Cheng C.K."/>
            <person name="Deng J."/>
            <person name="Dietrich F.S."/>
            <person name="Fargo D.C."/>
            <person name="Farman M.L."/>
            <person name="Gathman A.C."/>
            <person name="Goldberg J."/>
            <person name="Guigo R."/>
            <person name="Hoegger P.J."/>
            <person name="Hooker J.B."/>
            <person name="Huggins A."/>
            <person name="James T.Y."/>
            <person name="Kamada T."/>
            <person name="Kilaru S."/>
            <person name="Kodira C."/>
            <person name="Kues U."/>
            <person name="Kupfer D."/>
            <person name="Kwan H.S."/>
            <person name="Lomsadze A."/>
            <person name="Li W."/>
            <person name="Lilly W.W."/>
            <person name="Ma L.J."/>
            <person name="Mackey A.J."/>
            <person name="Manning G."/>
            <person name="Martin F."/>
            <person name="Muraguchi H."/>
            <person name="Natvig D.O."/>
            <person name="Palmerini H."/>
            <person name="Ramesh M.A."/>
            <person name="Rehmeyer C.J."/>
            <person name="Roe B.A."/>
            <person name="Shenoy N."/>
            <person name="Stanke M."/>
            <person name="Ter-Hovhannisyan V."/>
            <person name="Tunlid A."/>
            <person name="Velagapudi R."/>
            <person name="Vision T.J."/>
            <person name="Zeng Q."/>
            <person name="Zolan M.E."/>
            <person name="Pukkila P.J."/>
        </authorList>
    </citation>
    <scope>NUCLEOTIDE SEQUENCE [LARGE SCALE GENOMIC DNA]</scope>
    <source>
        <strain evidence="5">Okayama-7 / 130 / ATCC MYA-4618 / FGSC 9003</strain>
    </source>
</reference>
<keyword evidence="2" id="KW-0812">Transmembrane</keyword>
<dbReference type="HOGENOM" id="CLU_519725_0_0_1"/>
<keyword evidence="5" id="KW-1185">Reference proteome</keyword>
<dbReference type="VEuPathDB" id="FungiDB:CC1G_05645"/>
<dbReference type="RefSeq" id="XP_001838164.2">
    <property type="nucleotide sequence ID" value="XM_001838112.2"/>
</dbReference>
<feature type="transmembrane region" description="Helical" evidence="2">
    <location>
        <begin position="95"/>
        <end position="114"/>
    </location>
</feature>
<evidence type="ECO:0000313" key="4">
    <source>
        <dbReference type="EMBL" id="EAU83741.2"/>
    </source>
</evidence>
<dbReference type="KEGG" id="cci:CC1G_05645"/>
<dbReference type="InParanoid" id="A8P1S2"/>
<sequence length="524" mass="59568">MASLEEKWQLLLNYLNTTQIAHYSKVAALTFVICDICRTLEIEVKYLWTGKWKLGRIAYMIARYWAVFYLIVFIIVGTKPRKVEWDSSCRKYSAFAYYGGYIVYSTVGNVISILRVTALYNRSMIIMWFFTILACIEFALEFYATWRILDYLHKGAFNPPFPFMTGCHTNAAGSNFLNITLMAWVTWTVVAFLFFVFTLAQFRRSVALTTPDGKKESLWKLLADKNNYPSLMTIVVRDGSLHFFIILVAMVVQMATVIYRGGYYFPLMQPLLMHVFEIDPQLNNFSVHARRSGVEHQPPPSVPNIMSMSDYLYYCDDDLRRALLVRNYEMTMIAVQQIAEDFTSDEDEYSSEDEYSDTGTSQIEASKTQGCLLDDASFQARKEDKINHLLPSDGEPAEISVFQTERPLNDGCENKHATISVSDSDPPENHDVSSDGDSKVQYRVINSARVVTDGTSDDAKKDEIDFRVEIKVATDTNTLSEAREGKRKAVFEDGDAKVPSDTTIPSKRLRTAGKENDGSSTTPQ</sequence>
<dbReference type="AlphaFoldDB" id="A8P1S2"/>
<keyword evidence="2" id="KW-0472">Membrane</keyword>
<feature type="region of interest" description="Disordered" evidence="1">
    <location>
        <begin position="416"/>
        <end position="437"/>
    </location>
</feature>
<evidence type="ECO:0000256" key="1">
    <source>
        <dbReference type="SAM" id="MobiDB-lite"/>
    </source>
</evidence>
<dbReference type="GeneID" id="6014733"/>
<feature type="transmembrane region" description="Helical" evidence="2">
    <location>
        <begin position="241"/>
        <end position="259"/>
    </location>
</feature>
<comment type="caution">
    <text evidence="4">The sequence shown here is derived from an EMBL/GenBank/DDBJ whole genome shotgun (WGS) entry which is preliminary data.</text>
</comment>
<dbReference type="Pfam" id="PF20151">
    <property type="entry name" value="DUF6533"/>
    <property type="match status" value="1"/>
</dbReference>
<feature type="transmembrane region" description="Helical" evidence="2">
    <location>
        <begin position="126"/>
        <end position="146"/>
    </location>
</feature>
<protein>
    <recommendedName>
        <fullName evidence="3">DUF6533 domain-containing protein</fullName>
    </recommendedName>
</protein>
<feature type="compositionally biased region" description="Acidic residues" evidence="1">
    <location>
        <begin position="344"/>
        <end position="356"/>
    </location>
</feature>
<dbReference type="InterPro" id="IPR045340">
    <property type="entry name" value="DUF6533"/>
</dbReference>
<feature type="domain" description="DUF6533" evidence="3">
    <location>
        <begin position="23"/>
        <end position="67"/>
    </location>
</feature>
<gene>
    <name evidence="4" type="ORF">CC1G_05645</name>
</gene>
<dbReference type="EMBL" id="AACS02000013">
    <property type="protein sequence ID" value="EAU83741.2"/>
    <property type="molecule type" value="Genomic_DNA"/>
</dbReference>
<dbReference type="OrthoDB" id="3057629at2759"/>
<evidence type="ECO:0000313" key="5">
    <source>
        <dbReference type="Proteomes" id="UP000001861"/>
    </source>
</evidence>
<feature type="compositionally biased region" description="Basic and acidic residues" evidence="1">
    <location>
        <begin position="427"/>
        <end position="437"/>
    </location>
</feature>
<proteinExistence type="predicted"/>
<name>A8P1S2_COPC7</name>
<feature type="region of interest" description="Disordered" evidence="1">
    <location>
        <begin position="490"/>
        <end position="524"/>
    </location>
</feature>
<evidence type="ECO:0000256" key="2">
    <source>
        <dbReference type="SAM" id="Phobius"/>
    </source>
</evidence>
<feature type="region of interest" description="Disordered" evidence="1">
    <location>
        <begin position="344"/>
        <end position="368"/>
    </location>
</feature>
<dbReference type="Proteomes" id="UP000001861">
    <property type="component" value="Unassembled WGS sequence"/>
</dbReference>
<evidence type="ECO:0000259" key="3">
    <source>
        <dbReference type="Pfam" id="PF20151"/>
    </source>
</evidence>